<organism evidence="2 3">
    <name type="scientific">Enterococcus wangshanyuanii</name>
    <dbReference type="NCBI Taxonomy" id="2005703"/>
    <lineage>
        <taxon>Bacteria</taxon>
        <taxon>Bacillati</taxon>
        <taxon>Bacillota</taxon>
        <taxon>Bacilli</taxon>
        <taxon>Lactobacillales</taxon>
        <taxon>Enterococcaceae</taxon>
        <taxon>Enterococcus</taxon>
    </lineage>
</organism>
<name>A0ABQ1P891_9ENTE</name>
<accession>A0ABQ1P891</accession>
<reference evidence="3" key="1">
    <citation type="journal article" date="2019" name="Int. J. Syst. Evol. Microbiol.">
        <title>The Global Catalogue of Microorganisms (GCM) 10K type strain sequencing project: providing services to taxonomists for standard genome sequencing and annotation.</title>
        <authorList>
            <consortium name="The Broad Institute Genomics Platform"/>
            <consortium name="The Broad Institute Genome Sequencing Center for Infectious Disease"/>
            <person name="Wu L."/>
            <person name="Ma J."/>
        </authorList>
    </citation>
    <scope>NUCLEOTIDE SEQUENCE [LARGE SCALE GENOMIC DNA]</scope>
    <source>
        <strain evidence="3">CGMCC 1.15942</strain>
    </source>
</reference>
<comment type="caution">
    <text evidence="2">The sequence shown here is derived from an EMBL/GenBank/DDBJ whole genome shotgun (WGS) entry which is preliminary data.</text>
</comment>
<dbReference type="Proteomes" id="UP000630615">
    <property type="component" value="Unassembled WGS sequence"/>
</dbReference>
<keyword evidence="3" id="KW-1185">Reference proteome</keyword>
<gene>
    <name evidence="2" type="ORF">GCM10011573_23050</name>
</gene>
<feature type="domain" description="DUF3825" evidence="1">
    <location>
        <begin position="29"/>
        <end position="264"/>
    </location>
</feature>
<dbReference type="InterPro" id="IPR024437">
    <property type="entry name" value="DUF3825"/>
</dbReference>
<evidence type="ECO:0000313" key="3">
    <source>
        <dbReference type="Proteomes" id="UP000630615"/>
    </source>
</evidence>
<evidence type="ECO:0000259" key="1">
    <source>
        <dbReference type="Pfam" id="PF12873"/>
    </source>
</evidence>
<proteinExistence type="predicted"/>
<dbReference type="RefSeq" id="WP_088269942.1">
    <property type="nucleotide sequence ID" value="NZ_BMKI01000005.1"/>
</dbReference>
<evidence type="ECO:0000313" key="2">
    <source>
        <dbReference type="EMBL" id="GGC92835.1"/>
    </source>
</evidence>
<protein>
    <recommendedName>
        <fullName evidence="1">DUF3825 domain-containing protein</fullName>
    </recommendedName>
</protein>
<dbReference type="EMBL" id="BMKI01000005">
    <property type="protein sequence ID" value="GGC92835.1"/>
    <property type="molecule type" value="Genomic_DNA"/>
</dbReference>
<sequence length="276" mass="32302">MIGKIEEDLFRFAYCRRKNFEFNDYINELAGKVSEEDWGTNNRILKNYINFTFSKLASDYNKAEDSKKNFFISFIEGKCCFNTGLFNDFYEPIYAYFKENEYKQSDDDQSPWFLVGFKTPSDFELNSFDTLPLRAQFFEDAADLVYDYRLEIRANVRHILGDAENINRLPDVYKGMERTTLVQIFEGAIKTAEKRVAANYKLAVPQFYRNSLQLLIPLTLMKDSQADLALVLKKEGNIYTTRTCLTLDMAYNNARLIVKPESEWLKAEENDQTILN</sequence>
<dbReference type="Pfam" id="PF12873">
    <property type="entry name" value="DUF3825"/>
    <property type="match status" value="1"/>
</dbReference>